<evidence type="ECO:0000259" key="10">
    <source>
        <dbReference type="PROSITE" id="PS50893"/>
    </source>
</evidence>
<dbReference type="InterPro" id="IPR027417">
    <property type="entry name" value="P-loop_NTPase"/>
</dbReference>
<keyword evidence="4" id="KW-0997">Cell inner membrane</keyword>
<accession>A0A0L1JRV5</accession>
<dbReference type="NCBIfam" id="TIGR02142">
    <property type="entry name" value="modC_ABC"/>
    <property type="match status" value="1"/>
</dbReference>
<feature type="domain" description="ABC transporter" evidence="10">
    <location>
        <begin position="1"/>
        <end position="231"/>
    </location>
</feature>
<dbReference type="SMART" id="SM00382">
    <property type="entry name" value="AAA"/>
    <property type="match status" value="1"/>
</dbReference>
<dbReference type="SUPFAM" id="SSF52540">
    <property type="entry name" value="P-loop containing nucleoside triphosphate hydrolases"/>
    <property type="match status" value="1"/>
</dbReference>
<dbReference type="InterPro" id="IPR008995">
    <property type="entry name" value="Mo/tungstate-bd_C_term_dom"/>
</dbReference>
<evidence type="ECO:0000256" key="1">
    <source>
        <dbReference type="ARBA" id="ARBA00022448"/>
    </source>
</evidence>
<evidence type="ECO:0000256" key="5">
    <source>
        <dbReference type="ARBA" id="ARBA00022741"/>
    </source>
</evidence>
<sequence>MLDIAIGHRFGPDGPALDVAFTAPPGVTALFGRSGAGKTSIVRAVAGLLKPDVARIVVGERVLCDSTKGLWVPVHRRRTGYVFQEPRLFPHRDVLGNILYGAPGRSLSQDDEAIVDMLGLRDLLRRNPATLSGGEAQRVAIARALVSRPDMLLMDEPLASLDSTRKAQILPYLERLRAEARVPILYVSHDISEVARLADTLVVLDRGTSMAAGPAVDLLADPALARHIGALNTGAVLSARLSRADAGDGLSEIDLNGVRMLVPQVAARPGAALRLRIPATDVMLAATRPEGLSALNVLPVRIVAVEDGRGPGVMVQLELADTTEGPVRLLSRITRRSARALDIRAGASAFAILKTVSVAPAAIGGAVLTPSGAPLSADGTVP</sequence>
<dbReference type="GO" id="GO:0016020">
    <property type="term" value="C:membrane"/>
    <property type="evidence" value="ECO:0007669"/>
    <property type="project" value="InterPro"/>
</dbReference>
<dbReference type="InterPro" id="IPR011868">
    <property type="entry name" value="ModC_ABC_ATP-bd"/>
</dbReference>
<dbReference type="PROSITE" id="PS50893">
    <property type="entry name" value="ABC_TRANSPORTER_2"/>
    <property type="match status" value="1"/>
</dbReference>
<feature type="domain" description="Mop" evidence="11">
    <location>
        <begin position="291"/>
        <end position="362"/>
    </location>
</feature>
<keyword evidence="8" id="KW-0472">Membrane</keyword>
<dbReference type="GO" id="GO:0140359">
    <property type="term" value="F:ABC-type transporter activity"/>
    <property type="evidence" value="ECO:0007669"/>
    <property type="project" value="InterPro"/>
</dbReference>
<evidence type="ECO:0000256" key="9">
    <source>
        <dbReference type="PROSITE-ProRule" id="PRU01213"/>
    </source>
</evidence>
<dbReference type="InterPro" id="IPR003439">
    <property type="entry name" value="ABC_transporter-like_ATP-bd"/>
</dbReference>
<evidence type="ECO:0000256" key="2">
    <source>
        <dbReference type="ARBA" id="ARBA00022475"/>
    </source>
</evidence>
<gene>
    <name evidence="12" type="ORF">ATO11_08525</name>
</gene>
<dbReference type="PROSITE" id="PS51866">
    <property type="entry name" value="MOP"/>
    <property type="match status" value="1"/>
</dbReference>
<dbReference type="GO" id="GO:0015098">
    <property type="term" value="F:molybdate ion transmembrane transporter activity"/>
    <property type="evidence" value="ECO:0007669"/>
    <property type="project" value="InterPro"/>
</dbReference>
<dbReference type="Gene3D" id="2.40.50.100">
    <property type="match status" value="1"/>
</dbReference>
<keyword evidence="13" id="KW-1185">Reference proteome</keyword>
<dbReference type="PROSITE" id="PS00211">
    <property type="entry name" value="ABC_TRANSPORTER_1"/>
    <property type="match status" value="1"/>
</dbReference>
<evidence type="ECO:0000313" key="13">
    <source>
        <dbReference type="Proteomes" id="UP000036938"/>
    </source>
</evidence>
<dbReference type="PATRIC" id="fig|1317121.7.peg.2315"/>
<protein>
    <submittedName>
        <fullName evidence="12">Uncharacterized protein</fullName>
    </submittedName>
</protein>
<dbReference type="InterPro" id="IPR050334">
    <property type="entry name" value="Molybdenum_import_ModC"/>
</dbReference>
<keyword evidence="6" id="KW-0067">ATP-binding</keyword>
<dbReference type="GO" id="GO:0005524">
    <property type="term" value="F:ATP binding"/>
    <property type="evidence" value="ECO:0007669"/>
    <property type="project" value="UniProtKB-KW"/>
</dbReference>
<proteinExistence type="predicted"/>
<evidence type="ECO:0000256" key="7">
    <source>
        <dbReference type="ARBA" id="ARBA00022967"/>
    </source>
</evidence>
<dbReference type="InterPro" id="IPR017871">
    <property type="entry name" value="ABC_transporter-like_CS"/>
</dbReference>
<keyword evidence="7" id="KW-1278">Translocase</keyword>
<reference evidence="12 13" key="1">
    <citation type="journal article" date="2015" name="Int. J. Syst. Evol. Microbiol.">
        <title>Aestuariivita atlantica sp. nov., isolated from deep sea sediment of the Atlantic Ocean.</title>
        <authorList>
            <person name="Li G."/>
            <person name="Lai Q."/>
            <person name="Du Y."/>
            <person name="Liu X."/>
            <person name="Sun F."/>
            <person name="Shao Z."/>
        </authorList>
    </citation>
    <scope>NUCLEOTIDE SEQUENCE [LARGE SCALE GENOMIC DNA]</scope>
    <source>
        <strain evidence="12 13">22II-S11-z3</strain>
    </source>
</reference>
<dbReference type="PANTHER" id="PTHR43514:SF4">
    <property type="entry name" value="ABC TRANSPORTER I FAMILY MEMBER 10"/>
    <property type="match status" value="1"/>
</dbReference>
<evidence type="ECO:0000256" key="8">
    <source>
        <dbReference type="ARBA" id="ARBA00023136"/>
    </source>
</evidence>
<evidence type="ECO:0000313" key="12">
    <source>
        <dbReference type="EMBL" id="KNG94461.1"/>
    </source>
</evidence>
<name>A0A0L1JRV5_9RHOB</name>
<dbReference type="Pfam" id="PF03459">
    <property type="entry name" value="TOBE"/>
    <property type="match status" value="1"/>
</dbReference>
<dbReference type="STRING" id="1317121.ATO11_08525"/>
<dbReference type="InterPro" id="IPR005116">
    <property type="entry name" value="Transp-assoc_OB_typ1"/>
</dbReference>
<keyword evidence="3 9" id="KW-0500">Molybdenum</keyword>
<dbReference type="Proteomes" id="UP000036938">
    <property type="component" value="Unassembled WGS sequence"/>
</dbReference>
<dbReference type="Gene3D" id="3.40.50.300">
    <property type="entry name" value="P-loop containing nucleotide triphosphate hydrolases"/>
    <property type="match status" value="1"/>
</dbReference>
<dbReference type="PANTHER" id="PTHR43514">
    <property type="entry name" value="ABC TRANSPORTER I FAMILY MEMBER 10"/>
    <property type="match status" value="1"/>
</dbReference>
<dbReference type="SUPFAM" id="SSF50331">
    <property type="entry name" value="MOP-like"/>
    <property type="match status" value="1"/>
</dbReference>
<dbReference type="Pfam" id="PF00005">
    <property type="entry name" value="ABC_tran"/>
    <property type="match status" value="1"/>
</dbReference>
<evidence type="ECO:0000259" key="11">
    <source>
        <dbReference type="PROSITE" id="PS51866"/>
    </source>
</evidence>
<dbReference type="InterPro" id="IPR003593">
    <property type="entry name" value="AAA+_ATPase"/>
</dbReference>
<keyword evidence="1" id="KW-0813">Transport</keyword>
<evidence type="ECO:0000256" key="3">
    <source>
        <dbReference type="ARBA" id="ARBA00022505"/>
    </source>
</evidence>
<dbReference type="InterPro" id="IPR004606">
    <property type="entry name" value="Mop_domain"/>
</dbReference>
<keyword evidence="2" id="KW-1003">Cell membrane</keyword>
<evidence type="ECO:0000256" key="4">
    <source>
        <dbReference type="ARBA" id="ARBA00022519"/>
    </source>
</evidence>
<keyword evidence="5" id="KW-0547">Nucleotide-binding</keyword>
<organism evidence="12 13">
    <name type="scientific">Pseudaestuariivita atlantica</name>
    <dbReference type="NCBI Taxonomy" id="1317121"/>
    <lineage>
        <taxon>Bacteria</taxon>
        <taxon>Pseudomonadati</taxon>
        <taxon>Pseudomonadota</taxon>
        <taxon>Alphaproteobacteria</taxon>
        <taxon>Rhodobacterales</taxon>
        <taxon>Paracoccaceae</taxon>
        <taxon>Pseudaestuariivita</taxon>
    </lineage>
</organism>
<dbReference type="AlphaFoldDB" id="A0A0L1JRV5"/>
<evidence type="ECO:0000256" key="6">
    <source>
        <dbReference type="ARBA" id="ARBA00022840"/>
    </source>
</evidence>
<dbReference type="OrthoDB" id="9802264at2"/>
<dbReference type="GO" id="GO:0016887">
    <property type="term" value="F:ATP hydrolysis activity"/>
    <property type="evidence" value="ECO:0007669"/>
    <property type="project" value="InterPro"/>
</dbReference>
<comment type="caution">
    <text evidence="12">The sequence shown here is derived from an EMBL/GenBank/DDBJ whole genome shotgun (WGS) entry which is preliminary data.</text>
</comment>
<dbReference type="EMBL" id="AQQZ01000003">
    <property type="protein sequence ID" value="KNG94461.1"/>
    <property type="molecule type" value="Genomic_DNA"/>
</dbReference>